<name>A0A485LTI6_9STRA</name>
<evidence type="ECO:0000313" key="10">
    <source>
        <dbReference type="Proteomes" id="UP000332933"/>
    </source>
</evidence>
<keyword evidence="10" id="KW-1185">Reference proteome</keyword>
<evidence type="ECO:0000256" key="6">
    <source>
        <dbReference type="PIRSR" id="PIRSR604254-1"/>
    </source>
</evidence>
<dbReference type="EMBL" id="VJMH01007483">
    <property type="protein sequence ID" value="KAF0682774.1"/>
    <property type="molecule type" value="Genomic_DNA"/>
</dbReference>
<protein>
    <submittedName>
        <fullName evidence="9">Aste57867_25073 protein</fullName>
    </submittedName>
</protein>
<proteinExistence type="inferred from homology"/>
<dbReference type="AlphaFoldDB" id="A0A485LTI6"/>
<feature type="transmembrane region" description="Helical" evidence="7">
    <location>
        <begin position="53"/>
        <end position="73"/>
    </location>
</feature>
<evidence type="ECO:0000256" key="7">
    <source>
        <dbReference type="SAM" id="Phobius"/>
    </source>
</evidence>
<evidence type="ECO:0000256" key="5">
    <source>
        <dbReference type="ARBA" id="ARBA00023136"/>
    </source>
</evidence>
<evidence type="ECO:0000256" key="2">
    <source>
        <dbReference type="ARBA" id="ARBA00007018"/>
    </source>
</evidence>
<reference evidence="8" key="2">
    <citation type="submission" date="2019-06" db="EMBL/GenBank/DDBJ databases">
        <title>Genomics analysis of Aphanomyces spp. identifies a new class of oomycete effector associated with host adaptation.</title>
        <authorList>
            <person name="Gaulin E."/>
        </authorList>
    </citation>
    <scope>NUCLEOTIDE SEQUENCE</scope>
    <source>
        <strain evidence="8">CBS 578.67</strain>
    </source>
</reference>
<comment type="similarity">
    <text evidence="2">Belongs to the ADIPOR family.</text>
</comment>
<keyword evidence="5 7" id="KW-0472">Membrane</keyword>
<dbReference type="GO" id="GO:0046872">
    <property type="term" value="F:metal ion binding"/>
    <property type="evidence" value="ECO:0007669"/>
    <property type="project" value="UniProtKB-KW"/>
</dbReference>
<keyword evidence="3 7" id="KW-0812">Transmembrane</keyword>
<feature type="transmembrane region" description="Helical" evidence="7">
    <location>
        <begin position="229"/>
        <end position="249"/>
    </location>
</feature>
<evidence type="ECO:0000256" key="3">
    <source>
        <dbReference type="ARBA" id="ARBA00022692"/>
    </source>
</evidence>
<feature type="transmembrane region" description="Helical" evidence="7">
    <location>
        <begin position="270"/>
        <end position="292"/>
    </location>
</feature>
<feature type="binding site" evidence="6">
    <location>
        <position position="124"/>
    </location>
    <ligand>
        <name>Zn(2+)</name>
        <dbReference type="ChEBI" id="CHEBI:29105"/>
    </ligand>
</feature>
<keyword evidence="6" id="KW-0479">Metal-binding</keyword>
<keyword evidence="4 7" id="KW-1133">Transmembrane helix</keyword>
<evidence type="ECO:0000313" key="9">
    <source>
        <dbReference type="EMBL" id="VFU01704.1"/>
    </source>
</evidence>
<dbReference type="OrthoDB" id="5585746at2759"/>
<dbReference type="GO" id="GO:0016020">
    <property type="term" value="C:membrane"/>
    <property type="evidence" value="ECO:0007669"/>
    <property type="project" value="UniProtKB-SubCell"/>
</dbReference>
<sequence length="302" mass="33955">MTKKAVVAYPVLHATGCEFMAGNHYIRSGYRIHYSAWDCFSSLFELHNETWNVWTHMLGALLFLLLLVVATVSDYAPIEMTLLTSTNQTSQLALATTATAVPQWPIYVFLGGVMACFVLSALYHLFYVQDVATASVYLQLDYAGIITLIVGCYVPSIYYGFYCDPSLRAIYFSIIALLATAVFVACFVPAVQSRTHVRVAAFLAMILFALVPIVHAIATFGFWDDHVQVMIKPAFMCSLFNVPGLAFYVSRVPERWYPGLFDVYGSSHQWWHLCVVVAAVLYYVHLLEHYAWRCGTTCHLTT</sequence>
<keyword evidence="6" id="KW-0862">Zinc</keyword>
<dbReference type="InterPro" id="IPR004254">
    <property type="entry name" value="AdipoR/HlyIII-related"/>
</dbReference>
<gene>
    <name evidence="9" type="primary">Aste57867_25073</name>
    <name evidence="8" type="ORF">As57867_024995</name>
    <name evidence="9" type="ORF">ASTE57867_25073</name>
</gene>
<feature type="binding site" evidence="6">
    <location>
        <position position="268"/>
    </location>
    <ligand>
        <name>Zn(2+)</name>
        <dbReference type="ChEBI" id="CHEBI:29105"/>
    </ligand>
</feature>
<dbReference type="GO" id="GO:0038023">
    <property type="term" value="F:signaling receptor activity"/>
    <property type="evidence" value="ECO:0007669"/>
    <property type="project" value="TreeGrafter"/>
</dbReference>
<feature type="transmembrane region" description="Helical" evidence="7">
    <location>
        <begin position="200"/>
        <end position="223"/>
    </location>
</feature>
<feature type="transmembrane region" description="Helical" evidence="7">
    <location>
        <begin position="168"/>
        <end position="188"/>
    </location>
</feature>
<dbReference type="PANTHER" id="PTHR20855:SF52">
    <property type="entry name" value="ADIPONECTIN RECEPTOR PROTEIN"/>
    <property type="match status" value="1"/>
</dbReference>
<reference evidence="9 10" key="1">
    <citation type="submission" date="2019-03" db="EMBL/GenBank/DDBJ databases">
        <authorList>
            <person name="Gaulin E."/>
            <person name="Dumas B."/>
        </authorList>
    </citation>
    <scope>NUCLEOTIDE SEQUENCE [LARGE SCALE GENOMIC DNA]</scope>
    <source>
        <strain evidence="9">CBS 568.67</strain>
    </source>
</reference>
<comment type="subcellular location">
    <subcellularLocation>
        <location evidence="1">Membrane</location>
        <topology evidence="1">Multi-pass membrane protein</topology>
    </subcellularLocation>
</comment>
<accession>A0A485LTI6</accession>
<dbReference type="Pfam" id="PF03006">
    <property type="entry name" value="HlyIII"/>
    <property type="match status" value="1"/>
</dbReference>
<dbReference type="Proteomes" id="UP000332933">
    <property type="component" value="Unassembled WGS sequence"/>
</dbReference>
<organism evidence="9 10">
    <name type="scientific">Aphanomyces stellatus</name>
    <dbReference type="NCBI Taxonomy" id="120398"/>
    <lineage>
        <taxon>Eukaryota</taxon>
        <taxon>Sar</taxon>
        <taxon>Stramenopiles</taxon>
        <taxon>Oomycota</taxon>
        <taxon>Saprolegniomycetes</taxon>
        <taxon>Saprolegniales</taxon>
        <taxon>Verrucalvaceae</taxon>
        <taxon>Aphanomyces</taxon>
    </lineage>
</organism>
<evidence type="ECO:0000256" key="1">
    <source>
        <dbReference type="ARBA" id="ARBA00004141"/>
    </source>
</evidence>
<dbReference type="PANTHER" id="PTHR20855">
    <property type="entry name" value="ADIPOR/PROGESTIN RECEPTOR-RELATED"/>
    <property type="match status" value="1"/>
</dbReference>
<evidence type="ECO:0000256" key="4">
    <source>
        <dbReference type="ARBA" id="ARBA00022989"/>
    </source>
</evidence>
<evidence type="ECO:0000313" key="8">
    <source>
        <dbReference type="EMBL" id="KAF0682774.1"/>
    </source>
</evidence>
<feature type="binding site" evidence="6">
    <location>
        <position position="272"/>
    </location>
    <ligand>
        <name>Zn(2+)</name>
        <dbReference type="ChEBI" id="CHEBI:29105"/>
    </ligand>
</feature>
<feature type="transmembrane region" description="Helical" evidence="7">
    <location>
        <begin position="140"/>
        <end position="162"/>
    </location>
</feature>
<feature type="transmembrane region" description="Helical" evidence="7">
    <location>
        <begin position="106"/>
        <end position="128"/>
    </location>
</feature>
<dbReference type="EMBL" id="CAADRA010007509">
    <property type="protein sequence ID" value="VFU01704.1"/>
    <property type="molecule type" value="Genomic_DNA"/>
</dbReference>